<dbReference type="Proteomes" id="UP001150538">
    <property type="component" value="Unassembled WGS sequence"/>
</dbReference>
<dbReference type="PROSITE" id="PS50108">
    <property type="entry name" value="CRIB"/>
    <property type="match status" value="1"/>
</dbReference>
<dbReference type="InterPro" id="IPR036936">
    <property type="entry name" value="CRIB_dom_sf"/>
</dbReference>
<dbReference type="Gene3D" id="3.90.810.10">
    <property type="entry name" value="CRIB domain"/>
    <property type="match status" value="1"/>
</dbReference>
<dbReference type="EMBL" id="JANBPU010000019">
    <property type="protein sequence ID" value="KAJ1919966.1"/>
    <property type="molecule type" value="Genomic_DNA"/>
</dbReference>
<sequence length="97" mass="10836">MGLFSGCLGHEDVSSDVRRRPARRINKNIIGQPTNFQHTAHFGAEQWTQDSGAAVSSNPNRLKETLSQVQTQVMAKDPLRYSLTSDNKYNSIPLHVN</sequence>
<evidence type="ECO:0000259" key="1">
    <source>
        <dbReference type="PROSITE" id="PS50108"/>
    </source>
</evidence>
<dbReference type="AlphaFoldDB" id="A0A9W8DVH1"/>
<accession>A0A9W8DVH1</accession>
<dbReference type="Pfam" id="PF00786">
    <property type="entry name" value="PBD"/>
    <property type="match status" value="1"/>
</dbReference>
<name>A0A9W8DVH1_9FUNG</name>
<proteinExistence type="predicted"/>
<reference evidence="2" key="1">
    <citation type="submission" date="2022-07" db="EMBL/GenBank/DDBJ databases">
        <title>Phylogenomic reconstructions and comparative analyses of Kickxellomycotina fungi.</title>
        <authorList>
            <person name="Reynolds N.K."/>
            <person name="Stajich J.E."/>
            <person name="Barry K."/>
            <person name="Grigoriev I.V."/>
            <person name="Crous P."/>
            <person name="Smith M.E."/>
        </authorList>
    </citation>
    <scope>NUCLEOTIDE SEQUENCE</scope>
    <source>
        <strain evidence="2">NBRC 100468</strain>
    </source>
</reference>
<keyword evidence="3" id="KW-1185">Reference proteome</keyword>
<feature type="domain" description="CRIB" evidence="1">
    <location>
        <begin position="30"/>
        <end position="43"/>
    </location>
</feature>
<comment type="caution">
    <text evidence="2">The sequence shown here is derived from an EMBL/GenBank/DDBJ whole genome shotgun (WGS) entry which is preliminary data.</text>
</comment>
<dbReference type="InterPro" id="IPR000095">
    <property type="entry name" value="CRIB_dom"/>
</dbReference>
<organism evidence="2 3">
    <name type="scientific">Mycoemilia scoparia</name>
    <dbReference type="NCBI Taxonomy" id="417184"/>
    <lineage>
        <taxon>Eukaryota</taxon>
        <taxon>Fungi</taxon>
        <taxon>Fungi incertae sedis</taxon>
        <taxon>Zoopagomycota</taxon>
        <taxon>Kickxellomycotina</taxon>
        <taxon>Kickxellomycetes</taxon>
        <taxon>Kickxellales</taxon>
        <taxon>Kickxellaceae</taxon>
        <taxon>Mycoemilia</taxon>
    </lineage>
</organism>
<evidence type="ECO:0000313" key="3">
    <source>
        <dbReference type="Proteomes" id="UP001150538"/>
    </source>
</evidence>
<protein>
    <recommendedName>
        <fullName evidence="1">CRIB domain-containing protein</fullName>
    </recommendedName>
</protein>
<evidence type="ECO:0000313" key="2">
    <source>
        <dbReference type="EMBL" id="KAJ1919966.1"/>
    </source>
</evidence>
<gene>
    <name evidence="2" type="ORF">H4219_001627</name>
</gene>
<dbReference type="OrthoDB" id="5559822at2759"/>